<gene>
    <name evidence="2" type="ORF">N7493_010128</name>
</gene>
<name>A0AAD6HCJ9_9EURO</name>
<feature type="coiled-coil region" evidence="1">
    <location>
        <begin position="169"/>
        <end position="196"/>
    </location>
</feature>
<proteinExistence type="predicted"/>
<reference evidence="2" key="1">
    <citation type="journal article" date="2023" name="IMA Fungus">
        <title>Comparative genomic study of the Penicillium genus elucidates a diverse pangenome and 15 lateral gene transfer events.</title>
        <authorList>
            <person name="Petersen C."/>
            <person name="Sorensen T."/>
            <person name="Nielsen M.R."/>
            <person name="Sondergaard T.E."/>
            <person name="Sorensen J.L."/>
            <person name="Fitzpatrick D.A."/>
            <person name="Frisvad J.C."/>
            <person name="Nielsen K.L."/>
        </authorList>
    </citation>
    <scope>NUCLEOTIDE SEQUENCE</scope>
    <source>
        <strain evidence="2">IBT 17514</strain>
    </source>
</reference>
<reference evidence="2" key="2">
    <citation type="submission" date="2023-01" db="EMBL/GenBank/DDBJ databases">
        <authorList>
            <person name="Petersen C."/>
        </authorList>
    </citation>
    <scope>NUCLEOTIDE SEQUENCE</scope>
    <source>
        <strain evidence="2">IBT 17514</strain>
    </source>
</reference>
<accession>A0AAD6HCJ9</accession>
<evidence type="ECO:0000313" key="2">
    <source>
        <dbReference type="EMBL" id="KAJ5708794.1"/>
    </source>
</evidence>
<sequence length="196" mass="21654">MSLSLENYIGELADRPLTDTIHAIAELFPGLQGSVSPKCKYLITHPDYSGQALLNDLGKLFLVCAARCKDEHAPFQTRLLYNSLDEPFEKLYGELYTEAKEGIANGTMVPEPSTEKGCACCRGDPDATILAGFHEGNAFYYPEEEYRGIWGDQSERGSSTYYDDEGKCISHLMASREQVEEALARAEAEAPVASRL</sequence>
<protein>
    <submittedName>
        <fullName evidence="2">Uncharacterized protein</fullName>
    </submittedName>
</protein>
<keyword evidence="1" id="KW-0175">Coiled coil</keyword>
<organism evidence="2 3">
    <name type="scientific">Penicillium malachiteum</name>
    <dbReference type="NCBI Taxonomy" id="1324776"/>
    <lineage>
        <taxon>Eukaryota</taxon>
        <taxon>Fungi</taxon>
        <taxon>Dikarya</taxon>
        <taxon>Ascomycota</taxon>
        <taxon>Pezizomycotina</taxon>
        <taxon>Eurotiomycetes</taxon>
        <taxon>Eurotiomycetidae</taxon>
        <taxon>Eurotiales</taxon>
        <taxon>Aspergillaceae</taxon>
        <taxon>Penicillium</taxon>
    </lineage>
</organism>
<dbReference type="Proteomes" id="UP001215712">
    <property type="component" value="Unassembled WGS sequence"/>
</dbReference>
<dbReference type="EMBL" id="JAQJAN010000019">
    <property type="protein sequence ID" value="KAJ5708794.1"/>
    <property type="molecule type" value="Genomic_DNA"/>
</dbReference>
<evidence type="ECO:0000313" key="3">
    <source>
        <dbReference type="Proteomes" id="UP001215712"/>
    </source>
</evidence>
<keyword evidence="3" id="KW-1185">Reference proteome</keyword>
<comment type="caution">
    <text evidence="2">The sequence shown here is derived from an EMBL/GenBank/DDBJ whole genome shotgun (WGS) entry which is preliminary data.</text>
</comment>
<dbReference type="AlphaFoldDB" id="A0AAD6HCJ9"/>
<evidence type="ECO:0000256" key="1">
    <source>
        <dbReference type="SAM" id="Coils"/>
    </source>
</evidence>